<dbReference type="Proteomes" id="UP000234681">
    <property type="component" value="Chromosome 18"/>
</dbReference>
<protein>
    <submittedName>
        <fullName evidence="2">RCG46611</fullName>
    </submittedName>
</protein>
<evidence type="ECO:0000313" key="2">
    <source>
        <dbReference type="EMBL" id="EDM14515.1"/>
    </source>
</evidence>
<reference evidence="3" key="1">
    <citation type="submission" date="2005-09" db="EMBL/GenBank/DDBJ databases">
        <authorList>
            <person name="Mural R.J."/>
            <person name="Li P.W."/>
            <person name="Adams M.D."/>
            <person name="Amanatides P.G."/>
            <person name="Baden-Tillson H."/>
            <person name="Barnstead M."/>
            <person name="Chin S.H."/>
            <person name="Dew I."/>
            <person name="Evans C.A."/>
            <person name="Ferriera S."/>
            <person name="Flanigan M."/>
            <person name="Fosler C."/>
            <person name="Glodek A."/>
            <person name="Gu Z."/>
            <person name="Holt R.A."/>
            <person name="Jennings D."/>
            <person name="Kraft C.L."/>
            <person name="Lu F."/>
            <person name="Nguyen T."/>
            <person name="Nusskern D.R."/>
            <person name="Pfannkoch C.M."/>
            <person name="Sitter C."/>
            <person name="Sutton G.G."/>
            <person name="Venter J.C."/>
            <person name="Wang Z."/>
            <person name="Woodage T."/>
            <person name="Zheng X.H."/>
            <person name="Zhong F."/>
        </authorList>
    </citation>
    <scope>NUCLEOTIDE SEQUENCE [LARGE SCALE GENOMIC DNA]</scope>
    <source>
        <strain>BN</strain>
        <strain evidence="3">Sprague-Dawley</strain>
    </source>
</reference>
<proteinExistence type="predicted"/>
<name>A6IX84_RAT</name>
<dbReference type="AlphaFoldDB" id="A6IX84"/>
<feature type="region of interest" description="Disordered" evidence="1">
    <location>
        <begin position="29"/>
        <end position="58"/>
    </location>
</feature>
<accession>A6IX84</accession>
<evidence type="ECO:0000256" key="1">
    <source>
        <dbReference type="SAM" id="MobiDB-lite"/>
    </source>
</evidence>
<gene>
    <name evidence="2" type="ORF">rCG_46611</name>
</gene>
<evidence type="ECO:0000313" key="3">
    <source>
        <dbReference type="Proteomes" id="UP000234681"/>
    </source>
</evidence>
<organism evidence="2 3">
    <name type="scientific">Rattus norvegicus</name>
    <name type="common">Rat</name>
    <dbReference type="NCBI Taxonomy" id="10116"/>
    <lineage>
        <taxon>Eukaryota</taxon>
        <taxon>Metazoa</taxon>
        <taxon>Chordata</taxon>
        <taxon>Craniata</taxon>
        <taxon>Vertebrata</taxon>
        <taxon>Euteleostomi</taxon>
        <taxon>Mammalia</taxon>
        <taxon>Eutheria</taxon>
        <taxon>Euarchontoglires</taxon>
        <taxon>Glires</taxon>
        <taxon>Rodentia</taxon>
        <taxon>Myomorpha</taxon>
        <taxon>Muroidea</taxon>
        <taxon>Muridae</taxon>
        <taxon>Murinae</taxon>
        <taxon>Rattus</taxon>
    </lineage>
</organism>
<dbReference type="EMBL" id="CH473971">
    <property type="protein sequence ID" value="EDM14515.1"/>
    <property type="molecule type" value="Genomic_DNA"/>
</dbReference>
<sequence>MPMCSALPWRMRAAASRPSLNFVSLKHSASGLPNSHNLSFRERSHQKTTHPFGEGRGG</sequence>